<evidence type="ECO:0000313" key="7">
    <source>
        <dbReference type="Proteomes" id="UP000238701"/>
    </source>
</evidence>
<dbReference type="GO" id="GO:0043190">
    <property type="term" value="C:ATP-binding cassette (ABC) transporter complex"/>
    <property type="evidence" value="ECO:0007669"/>
    <property type="project" value="InterPro"/>
</dbReference>
<keyword evidence="2" id="KW-0813">Transport</keyword>
<evidence type="ECO:0000259" key="5">
    <source>
        <dbReference type="Pfam" id="PF00496"/>
    </source>
</evidence>
<gene>
    <name evidence="6" type="ORF">SBA1_1010001</name>
</gene>
<dbReference type="Gene3D" id="3.10.105.10">
    <property type="entry name" value="Dipeptide-binding Protein, Domain 3"/>
    <property type="match status" value="1"/>
</dbReference>
<feature type="domain" description="Solute-binding protein family 5" evidence="5">
    <location>
        <begin position="74"/>
        <end position="358"/>
    </location>
</feature>
<dbReference type="Gene3D" id="3.40.190.10">
    <property type="entry name" value="Periplasmic binding protein-like II"/>
    <property type="match status" value="2"/>
</dbReference>
<dbReference type="GO" id="GO:0030288">
    <property type="term" value="C:outer membrane-bounded periplasmic space"/>
    <property type="evidence" value="ECO:0007669"/>
    <property type="project" value="UniProtKB-ARBA"/>
</dbReference>
<dbReference type="Pfam" id="PF00496">
    <property type="entry name" value="SBP_bac_5"/>
    <property type="match status" value="1"/>
</dbReference>
<dbReference type="EMBL" id="OMOD01000004">
    <property type="protein sequence ID" value="SPF31971.1"/>
    <property type="molecule type" value="Genomic_DNA"/>
</dbReference>
<dbReference type="PANTHER" id="PTHR30290:SF9">
    <property type="entry name" value="OLIGOPEPTIDE-BINDING PROTEIN APPA"/>
    <property type="match status" value="1"/>
</dbReference>
<dbReference type="PANTHER" id="PTHR30290">
    <property type="entry name" value="PERIPLASMIC BINDING COMPONENT OF ABC TRANSPORTER"/>
    <property type="match status" value="1"/>
</dbReference>
<dbReference type="SUPFAM" id="SSF53850">
    <property type="entry name" value="Periplasmic binding protein-like II"/>
    <property type="match status" value="1"/>
</dbReference>
<comment type="similarity">
    <text evidence="1">Belongs to the bacterial solute-binding protein 5 family.</text>
</comment>
<dbReference type="GO" id="GO:1904680">
    <property type="term" value="F:peptide transmembrane transporter activity"/>
    <property type="evidence" value="ECO:0007669"/>
    <property type="project" value="TreeGrafter"/>
</dbReference>
<accession>A0A2U3JX57</accession>
<dbReference type="InterPro" id="IPR039424">
    <property type="entry name" value="SBP_5"/>
</dbReference>
<evidence type="ECO:0000256" key="4">
    <source>
        <dbReference type="SAM" id="SignalP"/>
    </source>
</evidence>
<organism evidence="6 7">
    <name type="scientific">Candidatus Sulfotelmatobacter kueseliae</name>
    <dbReference type="NCBI Taxonomy" id="2042962"/>
    <lineage>
        <taxon>Bacteria</taxon>
        <taxon>Pseudomonadati</taxon>
        <taxon>Acidobacteriota</taxon>
        <taxon>Terriglobia</taxon>
        <taxon>Terriglobales</taxon>
        <taxon>Candidatus Korobacteraceae</taxon>
        <taxon>Candidatus Sulfotelmatobacter</taxon>
    </lineage>
</organism>
<evidence type="ECO:0000256" key="3">
    <source>
        <dbReference type="ARBA" id="ARBA00022729"/>
    </source>
</evidence>
<evidence type="ECO:0000256" key="2">
    <source>
        <dbReference type="ARBA" id="ARBA00022448"/>
    </source>
</evidence>
<protein>
    <submittedName>
        <fullName evidence="6">Putative ABC peptide transporter, periplasmic ligand binding protein</fullName>
    </submittedName>
</protein>
<dbReference type="InterPro" id="IPR000914">
    <property type="entry name" value="SBP_5_dom"/>
</dbReference>
<dbReference type="CDD" id="cd00995">
    <property type="entry name" value="PBP2_NikA_DppA_OppA_like"/>
    <property type="match status" value="1"/>
</dbReference>
<keyword evidence="3 4" id="KW-0732">Signal</keyword>
<dbReference type="AlphaFoldDB" id="A0A2U3JX57"/>
<evidence type="ECO:0000256" key="1">
    <source>
        <dbReference type="ARBA" id="ARBA00005695"/>
    </source>
</evidence>
<sequence>MKRTGFLLLAAASLLLAVEAGAATRPHYGGTLHVCLHAAPASLDPNQAEWAGSAALFGLLFDTLVALDDQGQSQPALATAWQAESGNQRWQVALRRGVTFSDGMPLTPDIVAASLRAMNPTWRVFSTGDAVIIERDSPAPDLPAELALPRNSIVKRESGKVLGTGPFVVTQWDAGKKLVVTARNDYWGGRTFLDSIEVEMGKNFHEQMVAFDLGKAQVVEVASEQARRAATEGRRIETSAPDELLALVFEREPQSAADSKQREALALSIDRRLLNSVVLQNGGEPSGGLLPNWMTGYGFLFPVEVNLTRAQQERAEVPETSVWNLGFDANDPIERVLAERIVLNARDAGLRLQLATGASDIKLVRVPLASLDPQVAFTALAAALGVAQPRINGSSLDDLYMAENALLKSQRVIPLLHLRAACAVSKTVRNWGRTRGGLWRLPDVWLAAERP</sequence>
<proteinExistence type="inferred from homology"/>
<dbReference type="GO" id="GO:0015833">
    <property type="term" value="P:peptide transport"/>
    <property type="evidence" value="ECO:0007669"/>
    <property type="project" value="TreeGrafter"/>
</dbReference>
<reference evidence="7" key="1">
    <citation type="submission" date="2018-02" db="EMBL/GenBank/DDBJ databases">
        <authorList>
            <person name="Hausmann B."/>
        </authorList>
    </citation>
    <scope>NUCLEOTIDE SEQUENCE [LARGE SCALE GENOMIC DNA]</scope>
    <source>
        <strain evidence="7">Peat soil MAG SbA1</strain>
    </source>
</reference>
<feature type="signal peptide" evidence="4">
    <location>
        <begin position="1"/>
        <end position="22"/>
    </location>
</feature>
<dbReference type="Proteomes" id="UP000238701">
    <property type="component" value="Unassembled WGS sequence"/>
</dbReference>
<evidence type="ECO:0000313" key="6">
    <source>
        <dbReference type="EMBL" id="SPF31971.1"/>
    </source>
</evidence>
<name>A0A2U3JX57_9BACT</name>
<feature type="chain" id="PRO_5015545470" evidence="4">
    <location>
        <begin position="23"/>
        <end position="451"/>
    </location>
</feature>
<dbReference type="OrthoDB" id="9773508at2"/>